<evidence type="ECO:0000259" key="1">
    <source>
        <dbReference type="Pfam" id="PF13362"/>
    </source>
</evidence>
<dbReference type="SUPFAM" id="SSF57783">
    <property type="entry name" value="Zinc beta-ribbon"/>
    <property type="match status" value="1"/>
</dbReference>
<reference evidence="3 4" key="1">
    <citation type="journal article" date="2012" name="J. Bacteriol.">
        <title>Genome Sequence of Oceanibaculum indicum Type Strain P24.</title>
        <authorList>
            <person name="Lai Q."/>
            <person name="Shao Z."/>
        </authorList>
    </citation>
    <scope>NUCLEOTIDE SEQUENCE [LARGE SCALE GENOMIC DNA]</scope>
    <source>
        <strain evidence="3 4">P24</strain>
    </source>
</reference>
<dbReference type="STRING" id="1207063.P24_15089"/>
<organism evidence="3 4">
    <name type="scientific">Oceanibaculum indicum P24</name>
    <dbReference type="NCBI Taxonomy" id="1207063"/>
    <lineage>
        <taxon>Bacteria</taxon>
        <taxon>Pseudomonadati</taxon>
        <taxon>Pseudomonadota</taxon>
        <taxon>Alphaproteobacteria</taxon>
        <taxon>Rhodospirillales</taxon>
        <taxon>Oceanibaculaceae</taxon>
        <taxon>Oceanibaculum</taxon>
    </lineage>
</organism>
<sequence length="351" mass="37763">MPADSAYGPDRLTVRDIAGLLADRAEEVARALLPLGSRRGAEWVELERARGGLGDSLSVCISGPKRGRWWHHAAGQHGDLIDLYAYLHSADPGQAVTWAKGFLGLTDDRVALPPPRRSAYADDMALIEREKRNSDWARRIWRGGTIPADGTRTEAYLRERGFPGDIPKSLRHAPALTHPDGGEFPAMVAAIQRADGEIVAIHRTFLSRTGGKADVGTAKMILGPARGAAVRLSPRKPRLVLAEGIETALSLLTLWPGACVWACLSTSGLRGIVLPDWVEEVVICPDYDRPCETPGPMFGKRPGMIAVAALQESLANRARPVPSSIVLPHTEGLDFNDVIRAPDGPANGGGR</sequence>
<feature type="domain" description="DUF7146" evidence="2">
    <location>
        <begin position="132"/>
        <end position="232"/>
    </location>
</feature>
<dbReference type="Pfam" id="PF13362">
    <property type="entry name" value="Toprim_3"/>
    <property type="match status" value="1"/>
</dbReference>
<proteinExistence type="predicted"/>
<dbReference type="Pfam" id="PF23639">
    <property type="entry name" value="DUF7146"/>
    <property type="match status" value="1"/>
</dbReference>
<keyword evidence="4" id="KW-1185">Reference proteome</keyword>
<dbReference type="InterPro" id="IPR055570">
    <property type="entry name" value="DUF7146"/>
</dbReference>
<accession>K2JJZ1</accession>
<gene>
    <name evidence="3" type="ORF">P24_15089</name>
</gene>
<comment type="caution">
    <text evidence="3">The sequence shown here is derived from an EMBL/GenBank/DDBJ whole genome shotgun (WGS) entry which is preliminary data.</text>
</comment>
<evidence type="ECO:0000259" key="2">
    <source>
        <dbReference type="Pfam" id="PF23639"/>
    </source>
</evidence>
<dbReference type="InterPro" id="IPR034154">
    <property type="entry name" value="TOPRIM_DnaG/twinkle"/>
</dbReference>
<dbReference type="EMBL" id="AMRL01000024">
    <property type="protein sequence ID" value="EKE70879.1"/>
    <property type="molecule type" value="Genomic_DNA"/>
</dbReference>
<protein>
    <submittedName>
        <fullName evidence="3">Uncharacterized protein</fullName>
    </submittedName>
</protein>
<feature type="domain" description="Toprim" evidence="1">
    <location>
        <begin position="239"/>
        <end position="341"/>
    </location>
</feature>
<dbReference type="Proteomes" id="UP000006746">
    <property type="component" value="Unassembled WGS sequence"/>
</dbReference>
<dbReference type="RefSeq" id="WP_008945621.1">
    <property type="nucleotide sequence ID" value="NZ_AMRL01000024.1"/>
</dbReference>
<evidence type="ECO:0000313" key="4">
    <source>
        <dbReference type="Proteomes" id="UP000006746"/>
    </source>
</evidence>
<dbReference type="eggNOG" id="COG4643">
    <property type="taxonomic scope" value="Bacteria"/>
</dbReference>
<name>K2JJZ1_9PROT</name>
<dbReference type="InterPro" id="IPR006171">
    <property type="entry name" value="TOPRIM_dom"/>
</dbReference>
<dbReference type="AlphaFoldDB" id="K2JJZ1"/>
<evidence type="ECO:0000313" key="3">
    <source>
        <dbReference type="EMBL" id="EKE70879.1"/>
    </source>
</evidence>
<dbReference type="CDD" id="cd01029">
    <property type="entry name" value="TOPRIM_primases"/>
    <property type="match status" value="1"/>
</dbReference>